<dbReference type="GO" id="GO:0016020">
    <property type="term" value="C:membrane"/>
    <property type="evidence" value="ECO:0007669"/>
    <property type="project" value="UniProtKB-SubCell"/>
</dbReference>
<dbReference type="EMBL" id="CP018180">
    <property type="protein sequence ID" value="AUJ32039.1"/>
    <property type="molecule type" value="Genomic_DNA"/>
</dbReference>
<name>A0A3S6QW81_9LACO</name>
<dbReference type="PANTHER" id="PTHR46825:SF11">
    <property type="entry name" value="PENICILLIN-BINDING PROTEIN 4"/>
    <property type="match status" value="1"/>
</dbReference>
<evidence type="ECO:0000256" key="2">
    <source>
        <dbReference type="ARBA" id="ARBA00023136"/>
    </source>
</evidence>
<dbReference type="AlphaFoldDB" id="A0A3S6QW81"/>
<dbReference type="Proteomes" id="UP000324497">
    <property type="component" value="Chromosome"/>
</dbReference>
<keyword evidence="2" id="KW-0472">Membrane</keyword>
<dbReference type="SUPFAM" id="SSF56601">
    <property type="entry name" value="beta-lactamase/transpeptidase-like"/>
    <property type="match status" value="1"/>
</dbReference>
<keyword evidence="5" id="KW-1185">Reference proteome</keyword>
<gene>
    <name evidence="4" type="ORF">BSQ50_05395</name>
</gene>
<accession>A0A3S6QW81</accession>
<dbReference type="InterPro" id="IPR001466">
    <property type="entry name" value="Beta-lactam-related"/>
</dbReference>
<dbReference type="InterPro" id="IPR012338">
    <property type="entry name" value="Beta-lactam/transpept-like"/>
</dbReference>
<reference evidence="4 5" key="1">
    <citation type="submission" date="2016-11" db="EMBL/GenBank/DDBJ databases">
        <title>Interaction between Lactobacillus species and yeast in water kefir.</title>
        <authorList>
            <person name="Behr J."/>
            <person name="Xu D."/>
            <person name="Vogel R.F."/>
        </authorList>
    </citation>
    <scope>NUCLEOTIDE SEQUENCE [LARGE SCALE GENOMIC DNA]</scope>
    <source>
        <strain evidence="4 5">TMW 1.1827</strain>
    </source>
</reference>
<dbReference type="PANTHER" id="PTHR46825">
    <property type="entry name" value="D-ALANYL-D-ALANINE-CARBOXYPEPTIDASE/ENDOPEPTIDASE AMPH"/>
    <property type="match status" value="1"/>
</dbReference>
<evidence type="ECO:0000313" key="4">
    <source>
        <dbReference type="EMBL" id="AUJ32039.1"/>
    </source>
</evidence>
<evidence type="ECO:0000259" key="3">
    <source>
        <dbReference type="Pfam" id="PF00144"/>
    </source>
</evidence>
<dbReference type="InterPro" id="IPR050491">
    <property type="entry name" value="AmpC-like"/>
</dbReference>
<dbReference type="RefSeq" id="WP_187343779.1">
    <property type="nucleotide sequence ID" value="NZ_CP018180.1"/>
</dbReference>
<evidence type="ECO:0000313" key="5">
    <source>
        <dbReference type="Proteomes" id="UP000324497"/>
    </source>
</evidence>
<dbReference type="KEGG" id="lng:BSQ50_05395"/>
<dbReference type="Pfam" id="PF00144">
    <property type="entry name" value="Beta-lactamase"/>
    <property type="match status" value="1"/>
</dbReference>
<organism evidence="4 5">
    <name type="scientific">Liquorilactobacillus nagelii</name>
    <dbReference type="NCBI Taxonomy" id="82688"/>
    <lineage>
        <taxon>Bacteria</taxon>
        <taxon>Bacillati</taxon>
        <taxon>Bacillota</taxon>
        <taxon>Bacilli</taxon>
        <taxon>Lactobacillales</taxon>
        <taxon>Lactobacillaceae</taxon>
        <taxon>Liquorilactobacillus</taxon>
    </lineage>
</organism>
<comment type="subcellular location">
    <subcellularLocation>
        <location evidence="1">Membrane</location>
    </subcellularLocation>
</comment>
<evidence type="ECO:0000256" key="1">
    <source>
        <dbReference type="ARBA" id="ARBA00004370"/>
    </source>
</evidence>
<dbReference type="Gene3D" id="3.40.710.10">
    <property type="entry name" value="DD-peptidase/beta-lactamase superfamily"/>
    <property type="match status" value="1"/>
</dbReference>
<sequence>MLEHKKIKRSLLGLVFLSGVLVLKLWGINGSKTFSWLNHGEFAVASAHQPESQSAKIRQIVNKQHLWGTLLYTSDSGHKLHYKTFGYANQATGKKNGINELYPIASLQKGYTGSLIQMLINQHLLTMNTKLAQFYPQIPYAKKITIRELLDHTSGIQMGEPVPSTKLVSQSQAINWTLKHLKSTGKFNWNYSNANYTLLAGIISQVTQRPYYEVLQAEILQPLHLSQTVTWQTASQKFTGQAYFNNQTRVYPVSQPLLSSEFGCGNLYTDVTDYYYFVNALQSQRLFKQQAYDQLTQDHTSYSGGFYYQKNFQRADGADNHYFSFYYGTKNNKITVIFFANRSPSDYAGRVAVKEIANLLAAPPKS</sequence>
<protein>
    <recommendedName>
        <fullName evidence="3">Beta-lactamase-related domain-containing protein</fullName>
    </recommendedName>
</protein>
<feature type="domain" description="Beta-lactamase-related" evidence="3">
    <location>
        <begin position="55"/>
        <end position="346"/>
    </location>
</feature>
<proteinExistence type="predicted"/>